<accession>A0A9W4U358</accession>
<proteinExistence type="predicted"/>
<keyword evidence="2" id="KW-1185">Reference proteome</keyword>
<dbReference type="Proteomes" id="UP001152607">
    <property type="component" value="Unassembled WGS sequence"/>
</dbReference>
<comment type="caution">
    <text evidence="1">The sequence shown here is derived from an EMBL/GenBank/DDBJ whole genome shotgun (WGS) entry which is preliminary data.</text>
</comment>
<evidence type="ECO:0000313" key="1">
    <source>
        <dbReference type="EMBL" id="CAI6262258.1"/>
    </source>
</evidence>
<name>A0A9W4U358_9PLEO</name>
<dbReference type="AlphaFoldDB" id="A0A9W4U358"/>
<dbReference type="EMBL" id="CAOQHR010000001">
    <property type="protein sequence ID" value="CAI6262258.1"/>
    <property type="molecule type" value="Genomic_DNA"/>
</dbReference>
<organism evidence="1 2">
    <name type="scientific">Periconia digitata</name>
    <dbReference type="NCBI Taxonomy" id="1303443"/>
    <lineage>
        <taxon>Eukaryota</taxon>
        <taxon>Fungi</taxon>
        <taxon>Dikarya</taxon>
        <taxon>Ascomycota</taxon>
        <taxon>Pezizomycotina</taxon>
        <taxon>Dothideomycetes</taxon>
        <taxon>Pleosporomycetidae</taxon>
        <taxon>Pleosporales</taxon>
        <taxon>Massarineae</taxon>
        <taxon>Periconiaceae</taxon>
        <taxon>Periconia</taxon>
    </lineage>
</organism>
<gene>
    <name evidence="1" type="ORF">PDIGIT_LOCUS1395</name>
</gene>
<sequence>MLRNRTCTIYVRLCLKRAVGKTLPCHPTHGTKILPDFRNLSDVYIHIYIYLLYKYNHCAAYTQTNKKALKHFLPTFSRSFD</sequence>
<protein>
    <submittedName>
        <fullName evidence="1">Uncharacterized protein</fullName>
    </submittedName>
</protein>
<evidence type="ECO:0000313" key="2">
    <source>
        <dbReference type="Proteomes" id="UP001152607"/>
    </source>
</evidence>
<reference evidence="1" key="1">
    <citation type="submission" date="2023-01" db="EMBL/GenBank/DDBJ databases">
        <authorList>
            <person name="Van Ghelder C."/>
            <person name="Rancurel C."/>
        </authorList>
    </citation>
    <scope>NUCLEOTIDE SEQUENCE</scope>
    <source>
        <strain evidence="1">CNCM I-4278</strain>
    </source>
</reference>